<keyword evidence="1" id="KW-0472">Membrane</keyword>
<feature type="transmembrane region" description="Helical" evidence="1">
    <location>
        <begin position="25"/>
        <end position="48"/>
    </location>
</feature>
<keyword evidence="3" id="KW-1185">Reference proteome</keyword>
<name>A0ABR4FA02_9PEZI</name>
<evidence type="ECO:0000313" key="2">
    <source>
        <dbReference type="EMBL" id="KAL2291529.1"/>
    </source>
</evidence>
<keyword evidence="1" id="KW-0812">Transmembrane</keyword>
<accession>A0ABR4FA02</accession>
<dbReference type="EMBL" id="JBAWTH010000006">
    <property type="protein sequence ID" value="KAL2291529.1"/>
    <property type="molecule type" value="Genomic_DNA"/>
</dbReference>
<evidence type="ECO:0000256" key="1">
    <source>
        <dbReference type="SAM" id="Phobius"/>
    </source>
</evidence>
<gene>
    <name evidence="2" type="ORF">FJTKL_12912</name>
</gene>
<proteinExistence type="predicted"/>
<organism evidence="2 3">
    <name type="scientific">Diaporthe vaccinii</name>
    <dbReference type="NCBI Taxonomy" id="105482"/>
    <lineage>
        <taxon>Eukaryota</taxon>
        <taxon>Fungi</taxon>
        <taxon>Dikarya</taxon>
        <taxon>Ascomycota</taxon>
        <taxon>Pezizomycotina</taxon>
        <taxon>Sordariomycetes</taxon>
        <taxon>Sordariomycetidae</taxon>
        <taxon>Diaporthales</taxon>
        <taxon>Diaporthaceae</taxon>
        <taxon>Diaporthe</taxon>
        <taxon>Diaporthe eres species complex</taxon>
    </lineage>
</organism>
<keyword evidence="1" id="KW-1133">Transmembrane helix</keyword>
<evidence type="ECO:0000313" key="3">
    <source>
        <dbReference type="Proteomes" id="UP001600888"/>
    </source>
</evidence>
<reference evidence="2 3" key="1">
    <citation type="submission" date="2024-03" db="EMBL/GenBank/DDBJ databases">
        <title>A high-quality draft genome sequence of Diaporthe vaccinii, a causative agent of upright dieback and viscid rot disease in cranberry plants.</title>
        <authorList>
            <person name="Sarrasin M."/>
            <person name="Lang B.F."/>
            <person name="Burger G."/>
        </authorList>
    </citation>
    <scope>NUCLEOTIDE SEQUENCE [LARGE SCALE GENOMIC DNA]</scope>
    <source>
        <strain evidence="2 3">IS7</strain>
    </source>
</reference>
<sequence>MARGLEQNDTTRQTWTLVDQIARLLALNNCINICISVRLFAILCVYFYNCSLAPAKSRVLRTTTLHF</sequence>
<comment type="caution">
    <text evidence="2">The sequence shown here is derived from an EMBL/GenBank/DDBJ whole genome shotgun (WGS) entry which is preliminary data.</text>
</comment>
<protein>
    <submittedName>
        <fullName evidence="2">Uncharacterized protein</fullName>
    </submittedName>
</protein>
<dbReference type="Proteomes" id="UP001600888">
    <property type="component" value="Unassembled WGS sequence"/>
</dbReference>